<organism evidence="1 2">
    <name type="scientific">Meloidogyne javanica</name>
    <name type="common">Root-knot nematode worm</name>
    <dbReference type="NCBI Taxonomy" id="6303"/>
    <lineage>
        <taxon>Eukaryota</taxon>
        <taxon>Metazoa</taxon>
        <taxon>Ecdysozoa</taxon>
        <taxon>Nematoda</taxon>
        <taxon>Chromadorea</taxon>
        <taxon>Rhabditida</taxon>
        <taxon>Tylenchina</taxon>
        <taxon>Tylenchomorpha</taxon>
        <taxon>Tylenchoidea</taxon>
        <taxon>Meloidogynidae</taxon>
        <taxon>Meloidogyninae</taxon>
        <taxon>Meloidogyne</taxon>
        <taxon>Meloidogyne incognita group</taxon>
    </lineage>
</organism>
<dbReference type="Proteomes" id="UP000887561">
    <property type="component" value="Unplaced"/>
</dbReference>
<accession>A0A915MW84</accession>
<proteinExistence type="predicted"/>
<reference evidence="2" key="1">
    <citation type="submission" date="2022-11" db="UniProtKB">
        <authorList>
            <consortium name="WormBaseParasite"/>
        </authorList>
    </citation>
    <scope>IDENTIFICATION</scope>
</reference>
<dbReference type="WBParaSite" id="scaffold5222_cov247.g9261">
    <property type="protein sequence ID" value="scaffold5222_cov247.g9261"/>
    <property type="gene ID" value="scaffold5222_cov247.g9261"/>
</dbReference>
<dbReference type="AlphaFoldDB" id="A0A915MW84"/>
<evidence type="ECO:0000313" key="1">
    <source>
        <dbReference type="Proteomes" id="UP000887561"/>
    </source>
</evidence>
<name>A0A915MW84_MELJA</name>
<protein>
    <submittedName>
        <fullName evidence="2">Uncharacterized protein</fullName>
    </submittedName>
</protein>
<keyword evidence="1" id="KW-1185">Reference proteome</keyword>
<evidence type="ECO:0000313" key="2">
    <source>
        <dbReference type="WBParaSite" id="scaffold5222_cov247.g9261"/>
    </source>
</evidence>
<sequence length="62" mass="6826">INCNDDGVCSGSGRPGRNTRCSGCYSCTYKGCCHRSYTDQWKCCKIPGWRADGYYKGRCGGI</sequence>